<accession>A0A6H5G917</accession>
<protein>
    <submittedName>
        <fullName evidence="2">Uncharacterized protein</fullName>
    </submittedName>
</protein>
<feature type="region of interest" description="Disordered" evidence="1">
    <location>
        <begin position="34"/>
        <end position="77"/>
    </location>
</feature>
<name>A0A6H5G917_9HEMI</name>
<feature type="compositionally biased region" description="Basic and acidic residues" evidence="1">
    <location>
        <begin position="51"/>
        <end position="61"/>
    </location>
</feature>
<dbReference type="AlphaFoldDB" id="A0A6H5G917"/>
<keyword evidence="3" id="KW-1185">Reference proteome</keyword>
<reference evidence="2 3" key="1">
    <citation type="submission" date="2020-02" db="EMBL/GenBank/DDBJ databases">
        <authorList>
            <person name="Ferguson B K."/>
        </authorList>
    </citation>
    <scope>NUCLEOTIDE SEQUENCE [LARGE SCALE GENOMIC DNA]</scope>
</reference>
<feature type="compositionally biased region" description="Polar residues" evidence="1">
    <location>
        <begin position="226"/>
        <end position="236"/>
    </location>
</feature>
<evidence type="ECO:0000313" key="2">
    <source>
        <dbReference type="EMBL" id="CAA9998804.1"/>
    </source>
</evidence>
<organism evidence="2 3">
    <name type="scientific">Nesidiocoris tenuis</name>
    <dbReference type="NCBI Taxonomy" id="355587"/>
    <lineage>
        <taxon>Eukaryota</taxon>
        <taxon>Metazoa</taxon>
        <taxon>Ecdysozoa</taxon>
        <taxon>Arthropoda</taxon>
        <taxon>Hexapoda</taxon>
        <taxon>Insecta</taxon>
        <taxon>Pterygota</taxon>
        <taxon>Neoptera</taxon>
        <taxon>Paraneoptera</taxon>
        <taxon>Hemiptera</taxon>
        <taxon>Heteroptera</taxon>
        <taxon>Panheteroptera</taxon>
        <taxon>Cimicomorpha</taxon>
        <taxon>Miridae</taxon>
        <taxon>Dicyphina</taxon>
        <taxon>Nesidiocoris</taxon>
    </lineage>
</organism>
<dbReference type="Proteomes" id="UP000479000">
    <property type="component" value="Unassembled WGS sequence"/>
</dbReference>
<feature type="non-terminal residue" evidence="2">
    <location>
        <position position="1"/>
    </location>
</feature>
<evidence type="ECO:0000256" key="1">
    <source>
        <dbReference type="SAM" id="MobiDB-lite"/>
    </source>
</evidence>
<dbReference type="EMBL" id="CADCXU010007342">
    <property type="protein sequence ID" value="CAA9998804.1"/>
    <property type="molecule type" value="Genomic_DNA"/>
</dbReference>
<gene>
    <name evidence="2" type="ORF">NTEN_LOCUS5087</name>
</gene>
<proteinExistence type="predicted"/>
<sequence length="236" mass="26099">VNGSIVIVLKSRIGTELQKKLFLIHIYSESLPEQVSKQRGTSRGELPDLEGDLRAEREGDRRGRKGEKKIENKEQSGNLPSYGIKFSGICIKWRWQTRGRSSYGAQTGPRPSPSSSSIKLRVRVRGWLLAGEPEDVGWEPLKKRRTGHQGDERAPVPGVPLLSSSSPSYSNAECHVHSRSVQVPDLKEALMSIGCATTKNVVKISTKPVTACRLGGPKAPTRRSYHNCQEFTRSGK</sequence>
<evidence type="ECO:0000313" key="3">
    <source>
        <dbReference type="Proteomes" id="UP000479000"/>
    </source>
</evidence>
<feature type="region of interest" description="Disordered" evidence="1">
    <location>
        <begin position="215"/>
        <end position="236"/>
    </location>
</feature>
<dbReference type="OrthoDB" id="6416577at2759"/>